<feature type="compositionally biased region" description="Basic and acidic residues" evidence="3">
    <location>
        <begin position="382"/>
        <end position="397"/>
    </location>
</feature>
<feature type="compositionally biased region" description="Acidic residues" evidence="3">
    <location>
        <begin position="63"/>
        <end position="77"/>
    </location>
</feature>
<evidence type="ECO:0000313" key="6">
    <source>
        <dbReference type="Proteomes" id="UP000675881"/>
    </source>
</evidence>
<sequence length="492" mass="58349">MTKNEGKFEEIPNVSEKGYYEELDEIKEKLKGLKEFWSRRDLDSNEKFLRDYILKEKYKDQGGDEDSEEEEVEEDIDDRIHDSDDNLSEDEKTVEKMEEFETKFNFRFEEPDPDFIKRYPRTIEDSMRKKDESRTEDVNFEEEDLEEDFDPESYDKRMKEIFKNYDDNVVDEDKPVFPDIGDSDIENDLEVENWDDWKPSQEHDVQNNDEEGDSMTVNEEKDDKYTFQKEVLSTLGRRKGKRKSKFAEIIEKKKPIFDSKMNKTFENYLNEYYKLDCEDIIGDLPCRFKYRNVQKNAFGLEVEEILSAPDRELNAWCSLKKTCQYRDERDEKADVVSYENKRGNIQLKEKILPSLFVSNSEENLEAERMKKSQKSKRNRKNLSKEKNQVDMEKKTTDSQEESNTDVKQNKSTVIQNNSIATTSSKAQGLNTETSKNNRKRKRNKNFTKQATSGAKNININAEIQMSDQRLEAYGLAPGKFKRKIRQKKFNKD</sequence>
<reference evidence="5" key="1">
    <citation type="submission" date="2021-02" db="EMBL/GenBank/DDBJ databases">
        <authorList>
            <person name="Bekaert M."/>
        </authorList>
    </citation>
    <scope>NUCLEOTIDE SEQUENCE</scope>
    <source>
        <strain evidence="5">IoA-00</strain>
    </source>
</reference>
<feature type="compositionally biased region" description="Basic residues" evidence="3">
    <location>
        <begin position="371"/>
        <end position="381"/>
    </location>
</feature>
<dbReference type="InterPro" id="IPR024626">
    <property type="entry name" value="Kri1-like_C"/>
</dbReference>
<dbReference type="Pfam" id="PF12936">
    <property type="entry name" value="Kri1_C"/>
    <property type="match status" value="1"/>
</dbReference>
<dbReference type="PANTHER" id="PTHR14490">
    <property type="entry name" value="ZINC FINGER, ZZ TYPE"/>
    <property type="match status" value="1"/>
</dbReference>
<feature type="compositionally biased region" description="Acidic residues" evidence="3">
    <location>
        <begin position="138"/>
        <end position="152"/>
    </location>
</feature>
<evidence type="ECO:0000256" key="3">
    <source>
        <dbReference type="SAM" id="MobiDB-lite"/>
    </source>
</evidence>
<feature type="region of interest" description="Disordered" evidence="3">
    <location>
        <begin position="196"/>
        <end position="216"/>
    </location>
</feature>
<dbReference type="GO" id="GO:0000447">
    <property type="term" value="P:endonucleolytic cleavage in ITS1 to separate SSU-rRNA from 5.8S rRNA and LSU-rRNA from tricistronic rRNA transcript (SSU-rRNA, 5.8S rRNA, LSU-rRNA)"/>
    <property type="evidence" value="ECO:0007669"/>
    <property type="project" value="TreeGrafter"/>
</dbReference>
<evidence type="ECO:0000256" key="1">
    <source>
        <dbReference type="ARBA" id="ARBA00007473"/>
    </source>
</evidence>
<organism evidence="5 6">
    <name type="scientific">Lepeophtheirus salmonis</name>
    <name type="common">Salmon louse</name>
    <name type="synonym">Caligus salmonis</name>
    <dbReference type="NCBI Taxonomy" id="72036"/>
    <lineage>
        <taxon>Eukaryota</taxon>
        <taxon>Metazoa</taxon>
        <taxon>Ecdysozoa</taxon>
        <taxon>Arthropoda</taxon>
        <taxon>Crustacea</taxon>
        <taxon>Multicrustacea</taxon>
        <taxon>Hexanauplia</taxon>
        <taxon>Copepoda</taxon>
        <taxon>Siphonostomatoida</taxon>
        <taxon>Caligidae</taxon>
        <taxon>Lepeophtheirus</taxon>
    </lineage>
</organism>
<dbReference type="Proteomes" id="UP000675881">
    <property type="component" value="Chromosome 6"/>
</dbReference>
<name>A0A7R8D0Q7_LEPSM</name>
<evidence type="ECO:0000259" key="4">
    <source>
        <dbReference type="Pfam" id="PF12936"/>
    </source>
</evidence>
<evidence type="ECO:0000256" key="2">
    <source>
        <dbReference type="ARBA" id="ARBA00017294"/>
    </source>
</evidence>
<feature type="region of interest" description="Disordered" evidence="3">
    <location>
        <begin position="126"/>
        <end position="152"/>
    </location>
</feature>
<feature type="compositionally biased region" description="Basic and acidic residues" evidence="3">
    <location>
        <begin position="78"/>
        <end position="92"/>
    </location>
</feature>
<evidence type="ECO:0000313" key="5">
    <source>
        <dbReference type="EMBL" id="CAF2986836.1"/>
    </source>
</evidence>
<dbReference type="AlphaFoldDB" id="A0A7R8D0Q7"/>
<feature type="domain" description="Kri1-like C-terminal" evidence="4">
    <location>
        <begin position="263"/>
        <end position="350"/>
    </location>
</feature>
<comment type="similarity">
    <text evidence="1">Belongs to the KRI1 family.</text>
</comment>
<dbReference type="InterPro" id="IPR018034">
    <property type="entry name" value="Kri1"/>
</dbReference>
<gene>
    <name evidence="5" type="ORF">LSAA_11064</name>
</gene>
<protein>
    <recommendedName>
        <fullName evidence="2">Protein KRI1 homolog</fullName>
    </recommendedName>
</protein>
<feature type="compositionally biased region" description="Polar residues" evidence="3">
    <location>
        <begin position="405"/>
        <end position="434"/>
    </location>
</feature>
<dbReference type="PANTHER" id="PTHR14490:SF5">
    <property type="entry name" value="PROTEIN KRI1 HOMOLOG"/>
    <property type="match status" value="1"/>
</dbReference>
<dbReference type="EMBL" id="HG994585">
    <property type="protein sequence ID" value="CAF2986836.1"/>
    <property type="molecule type" value="Genomic_DNA"/>
</dbReference>
<dbReference type="GO" id="GO:0005730">
    <property type="term" value="C:nucleolus"/>
    <property type="evidence" value="ECO:0007669"/>
    <property type="project" value="TreeGrafter"/>
</dbReference>
<feature type="compositionally biased region" description="Basic and acidic residues" evidence="3">
    <location>
        <begin position="196"/>
        <end position="206"/>
    </location>
</feature>
<dbReference type="OrthoDB" id="10252032at2759"/>
<keyword evidence="6" id="KW-1185">Reference proteome</keyword>
<feature type="compositionally biased region" description="Basic and acidic residues" evidence="3">
    <location>
        <begin position="126"/>
        <end position="137"/>
    </location>
</feature>
<accession>A0A7R8D0Q7</accession>
<proteinExistence type="inferred from homology"/>
<dbReference type="GO" id="GO:0030686">
    <property type="term" value="C:90S preribosome"/>
    <property type="evidence" value="ECO:0007669"/>
    <property type="project" value="TreeGrafter"/>
</dbReference>
<feature type="region of interest" description="Disordered" evidence="3">
    <location>
        <begin position="362"/>
        <end position="444"/>
    </location>
</feature>
<feature type="region of interest" description="Disordered" evidence="3">
    <location>
        <begin position="59"/>
        <end position="92"/>
    </location>
</feature>